<dbReference type="EMBL" id="CAJZAF010000038">
    <property type="protein sequence ID" value="CAG9184596.1"/>
    <property type="molecule type" value="Genomic_DNA"/>
</dbReference>
<gene>
    <name evidence="3" type="ORF">LMG23994_05449</name>
</gene>
<dbReference type="RefSeq" id="WP_224008301.1">
    <property type="nucleotide sequence ID" value="NZ_CAJZAF010000038.1"/>
</dbReference>
<accession>A0ABN7ZIP0</accession>
<dbReference type="Pfam" id="PF16036">
    <property type="entry name" value="Chalcone_3"/>
    <property type="match status" value="1"/>
</dbReference>
<sequence>MAYQVVSLTPMLHRRNSPSSGPLSAPRPLSRPRQTPRRLLAMLAASGAFGVLVPAGATEIEGLRFDDATRVSGKVLQLNGTALRSGLLLKGYVAALYLPEKGRNATVVLGTPGTKRLQLRMLREVDPTALSRAIEKGMRENHSELQMQMLSARMVQFEHTIDQVGTARKGDVINFDFSPDAGTVVAINGTPRGRPIPGDDFYQAVLRVFLGEHPVDRDVKRGLLGG</sequence>
<dbReference type="InterPro" id="IPR016087">
    <property type="entry name" value="Chalcone_isomerase"/>
</dbReference>
<organism evidence="3 4">
    <name type="scientific">Cupriavidus pinatubonensis</name>
    <dbReference type="NCBI Taxonomy" id="248026"/>
    <lineage>
        <taxon>Bacteria</taxon>
        <taxon>Pseudomonadati</taxon>
        <taxon>Pseudomonadota</taxon>
        <taxon>Betaproteobacteria</taxon>
        <taxon>Burkholderiales</taxon>
        <taxon>Burkholderiaceae</taxon>
        <taxon>Cupriavidus</taxon>
    </lineage>
</organism>
<dbReference type="InterPro" id="IPR016088">
    <property type="entry name" value="Chalcone_isomerase_3-sand"/>
</dbReference>
<feature type="region of interest" description="Disordered" evidence="1">
    <location>
        <begin position="9"/>
        <end position="32"/>
    </location>
</feature>
<evidence type="ECO:0000313" key="3">
    <source>
        <dbReference type="EMBL" id="CAG9184596.1"/>
    </source>
</evidence>
<name>A0ABN7ZIP0_9BURK</name>
<keyword evidence="4" id="KW-1185">Reference proteome</keyword>
<evidence type="ECO:0000259" key="2">
    <source>
        <dbReference type="Pfam" id="PF16036"/>
    </source>
</evidence>
<feature type="domain" description="Chalcone isomerase" evidence="2">
    <location>
        <begin position="57"/>
        <end position="225"/>
    </location>
</feature>
<feature type="compositionally biased region" description="Low complexity" evidence="1">
    <location>
        <begin position="17"/>
        <end position="32"/>
    </location>
</feature>
<dbReference type="SUPFAM" id="SSF54626">
    <property type="entry name" value="Chalcone isomerase"/>
    <property type="match status" value="1"/>
</dbReference>
<dbReference type="Gene3D" id="3.50.70.10">
    <property type="match status" value="1"/>
</dbReference>
<comment type="caution">
    <text evidence="3">The sequence shown here is derived from an EMBL/GenBank/DDBJ whole genome shotgun (WGS) entry which is preliminary data.</text>
</comment>
<reference evidence="3 4" key="1">
    <citation type="submission" date="2021-08" db="EMBL/GenBank/DDBJ databases">
        <authorList>
            <person name="Peeters C."/>
        </authorList>
    </citation>
    <scope>NUCLEOTIDE SEQUENCE [LARGE SCALE GENOMIC DNA]</scope>
    <source>
        <strain evidence="3 4">LMG 23994</strain>
    </source>
</reference>
<proteinExistence type="predicted"/>
<evidence type="ECO:0000313" key="4">
    <source>
        <dbReference type="Proteomes" id="UP000701702"/>
    </source>
</evidence>
<dbReference type="Proteomes" id="UP000701702">
    <property type="component" value="Unassembled WGS sequence"/>
</dbReference>
<protein>
    <recommendedName>
        <fullName evidence="2">Chalcone isomerase domain-containing protein</fullName>
    </recommendedName>
</protein>
<dbReference type="InterPro" id="IPR036298">
    <property type="entry name" value="Chalcone_isomerase_sf"/>
</dbReference>
<evidence type="ECO:0000256" key="1">
    <source>
        <dbReference type="SAM" id="MobiDB-lite"/>
    </source>
</evidence>